<dbReference type="SUPFAM" id="SSF53474">
    <property type="entry name" value="alpha/beta-Hydrolases"/>
    <property type="match status" value="1"/>
</dbReference>
<dbReference type="Gene3D" id="3.40.50.1820">
    <property type="entry name" value="alpha/beta hydrolase"/>
    <property type="match status" value="1"/>
</dbReference>
<dbReference type="GO" id="GO:0016787">
    <property type="term" value="F:hydrolase activity"/>
    <property type="evidence" value="ECO:0007669"/>
    <property type="project" value="UniProtKB-KW"/>
</dbReference>
<keyword evidence="3" id="KW-1185">Reference proteome</keyword>
<proteinExistence type="predicted"/>
<organism evidence="2 3">
    <name type="scientific">Antiquaquibacter soli</name>
    <dbReference type="NCBI Taxonomy" id="3064523"/>
    <lineage>
        <taxon>Bacteria</taxon>
        <taxon>Bacillati</taxon>
        <taxon>Actinomycetota</taxon>
        <taxon>Actinomycetes</taxon>
        <taxon>Micrococcales</taxon>
        <taxon>Microbacteriaceae</taxon>
        <taxon>Antiquaquibacter</taxon>
    </lineage>
</organism>
<accession>A0ABT9BN41</accession>
<gene>
    <name evidence="2" type="ORF">Q5716_09495</name>
</gene>
<dbReference type="Pfam" id="PF06259">
    <property type="entry name" value="Abhydrolase_8"/>
    <property type="match status" value="1"/>
</dbReference>
<feature type="domain" description="DUF1023" evidence="1">
    <location>
        <begin position="186"/>
        <end position="362"/>
    </location>
</feature>
<name>A0ABT9BN41_9MICO</name>
<keyword evidence="2" id="KW-0378">Hydrolase</keyword>
<comment type="caution">
    <text evidence="2">The sequence shown here is derived from an EMBL/GenBank/DDBJ whole genome shotgun (WGS) entry which is preliminary data.</text>
</comment>
<reference evidence="2 3" key="1">
    <citation type="submission" date="2023-07" db="EMBL/GenBank/DDBJ databases">
        <title>Protaetiibacter sp. nov WY-16 isolated from soil.</title>
        <authorList>
            <person name="Liu B."/>
            <person name="Wan Y."/>
        </authorList>
    </citation>
    <scope>NUCLEOTIDE SEQUENCE [LARGE SCALE GENOMIC DNA]</scope>
    <source>
        <strain evidence="2 3">WY-16</strain>
    </source>
</reference>
<evidence type="ECO:0000259" key="1">
    <source>
        <dbReference type="Pfam" id="PF06259"/>
    </source>
</evidence>
<dbReference type="EMBL" id="JAUQUB010000001">
    <property type="protein sequence ID" value="MDO7882456.1"/>
    <property type="molecule type" value="Genomic_DNA"/>
</dbReference>
<dbReference type="InterPro" id="IPR010427">
    <property type="entry name" value="DUF1023"/>
</dbReference>
<sequence length="439" mass="46207">MPQNSSAAVSVVQSHVAPSDLSLAIPVVLVLPAAVPEPFVGPEPGASADLQGSRLLQELSLLSAADVATFLESNPAAVDSLLANPPAARAVGIWWSAMDLQHRRAVQEASPKLVGNLEGIPYVTRDVANRQFLTQTMTELNAVISSDDSGRTVVDSAKRQLTMLESISTALGSSQSLPRRTLLSLDVEGQGKAAIVLGDLRTADYVSYLVPGMFFSIENQMSDWTDAAARLHEEELSWLELFGESSSTVATVAWIGYQTPNLTNVGGIGLAEEGRDALAQAIEGLQSVRAADQPYLTIIAHSYGSTAALLALQEYDFEVDALALVGSPGSPAKSVDQLHVRNGNVWVGEAPWDPIPNSAYFGSDPGSASYGAKPMGVGGGLDVITGETLLASSGHNEYFSAGTESMRNFALISIDKGRYVTDGSAADASKKLPVLPHSF</sequence>
<evidence type="ECO:0000313" key="2">
    <source>
        <dbReference type="EMBL" id="MDO7882456.1"/>
    </source>
</evidence>
<evidence type="ECO:0000313" key="3">
    <source>
        <dbReference type="Proteomes" id="UP001241072"/>
    </source>
</evidence>
<protein>
    <submittedName>
        <fullName evidence="2">Alpha/beta hydrolase</fullName>
    </submittedName>
</protein>
<dbReference type="Proteomes" id="UP001241072">
    <property type="component" value="Unassembled WGS sequence"/>
</dbReference>
<dbReference type="InterPro" id="IPR029058">
    <property type="entry name" value="AB_hydrolase_fold"/>
</dbReference>
<dbReference type="RefSeq" id="WP_305002832.1">
    <property type="nucleotide sequence ID" value="NZ_JAUQUB010000001.1"/>
</dbReference>